<evidence type="ECO:0000256" key="1">
    <source>
        <dbReference type="ARBA" id="ARBA00023115"/>
    </source>
</evidence>
<sequence length="229" mass="23699">MVPWELIDTATVPGGGGEMRLMRRGHEFIIWLGPIALMGSRAGQSEEVLARLGCAGAAGAAAPRVLIGGLGMGFTLRETLKLLGPGAAVTVAELVPAVVAWARGPLAAVHAGSLDDPRVAIHEGDVGALIRRAAAGGAAPRYDAVLLDVDNGPDGLTRQGNDALYTARGLDAAFAALRPGGTLAVWASEPDERFTARLKRAGFAVDVATPRAHGKRGIRHVVWVARRGS</sequence>
<dbReference type="PANTHER" id="PTHR43317:SF3">
    <property type="entry name" value="BLR2883 PROTEIN"/>
    <property type="match status" value="1"/>
</dbReference>
<dbReference type="AlphaFoldDB" id="A0A4Q2R6Q7"/>
<dbReference type="GO" id="GO:0006596">
    <property type="term" value="P:polyamine biosynthetic process"/>
    <property type="evidence" value="ECO:0007669"/>
    <property type="project" value="UniProtKB-KW"/>
</dbReference>
<organism evidence="2 3">
    <name type="scientific">Lichenibacterium ramalinae</name>
    <dbReference type="NCBI Taxonomy" id="2316527"/>
    <lineage>
        <taxon>Bacteria</taxon>
        <taxon>Pseudomonadati</taxon>
        <taxon>Pseudomonadota</taxon>
        <taxon>Alphaproteobacteria</taxon>
        <taxon>Hyphomicrobiales</taxon>
        <taxon>Lichenihabitantaceae</taxon>
        <taxon>Lichenibacterium</taxon>
    </lineage>
</organism>
<dbReference type="Pfam" id="PF01564">
    <property type="entry name" value="Spermine_synth"/>
    <property type="match status" value="1"/>
</dbReference>
<dbReference type="Proteomes" id="UP000289411">
    <property type="component" value="Unassembled WGS sequence"/>
</dbReference>
<accession>A0A4Q2R6Q7</accession>
<proteinExistence type="predicted"/>
<protein>
    <recommendedName>
        <fullName evidence="4">Spermidine synthase</fullName>
    </recommendedName>
</protein>
<dbReference type="InterPro" id="IPR029063">
    <property type="entry name" value="SAM-dependent_MTases_sf"/>
</dbReference>
<evidence type="ECO:0000313" key="2">
    <source>
        <dbReference type="EMBL" id="RYB02286.1"/>
    </source>
</evidence>
<comment type="caution">
    <text evidence="2">The sequence shown here is derived from an EMBL/GenBank/DDBJ whole genome shotgun (WGS) entry which is preliminary data.</text>
</comment>
<dbReference type="PANTHER" id="PTHR43317">
    <property type="entry name" value="THERMOSPERMINE SYNTHASE ACAULIS5"/>
    <property type="match status" value="1"/>
</dbReference>
<dbReference type="EMBL" id="QYBC01000021">
    <property type="protein sequence ID" value="RYB02286.1"/>
    <property type="molecule type" value="Genomic_DNA"/>
</dbReference>
<keyword evidence="3" id="KW-1185">Reference proteome</keyword>
<gene>
    <name evidence="2" type="ORF">D3272_21645</name>
</gene>
<keyword evidence="1" id="KW-0620">Polyamine biosynthesis</keyword>
<dbReference type="Gene3D" id="3.40.50.150">
    <property type="entry name" value="Vaccinia Virus protein VP39"/>
    <property type="match status" value="1"/>
</dbReference>
<dbReference type="SUPFAM" id="SSF53335">
    <property type="entry name" value="S-adenosyl-L-methionine-dependent methyltransferases"/>
    <property type="match status" value="1"/>
</dbReference>
<dbReference type="RefSeq" id="WP_129221297.1">
    <property type="nucleotide sequence ID" value="NZ_QYBC01000021.1"/>
</dbReference>
<reference evidence="2 3" key="1">
    <citation type="submission" date="2018-09" db="EMBL/GenBank/DDBJ databases">
        <authorList>
            <person name="Grouzdev D.S."/>
            <person name="Krutkina M.S."/>
        </authorList>
    </citation>
    <scope>NUCLEOTIDE SEQUENCE [LARGE SCALE GENOMIC DNA]</scope>
    <source>
        <strain evidence="2 3">RmlP001</strain>
    </source>
</reference>
<evidence type="ECO:0000313" key="3">
    <source>
        <dbReference type="Proteomes" id="UP000289411"/>
    </source>
</evidence>
<dbReference type="OrthoDB" id="9793351at2"/>
<evidence type="ECO:0008006" key="4">
    <source>
        <dbReference type="Google" id="ProtNLM"/>
    </source>
</evidence>
<reference evidence="2 3" key="2">
    <citation type="submission" date="2019-02" db="EMBL/GenBank/DDBJ databases">
        <title>'Lichenibacterium ramalinii' gen. nov. sp. nov., 'Lichenibacterium minor' gen. nov. sp. nov.</title>
        <authorList>
            <person name="Pankratov T."/>
        </authorList>
    </citation>
    <scope>NUCLEOTIDE SEQUENCE [LARGE SCALE GENOMIC DNA]</scope>
    <source>
        <strain evidence="2 3">RmlP001</strain>
    </source>
</reference>
<name>A0A4Q2R6Q7_9HYPH</name>